<dbReference type="PROSITE" id="PS50043">
    <property type="entry name" value="HTH_LUXR_2"/>
    <property type="match status" value="1"/>
</dbReference>
<dbReference type="AlphaFoldDB" id="A0A5M6CXH5"/>
<organism evidence="6 7">
    <name type="scientific">Adhaeribacter rhizoryzae</name>
    <dbReference type="NCBI Taxonomy" id="2607907"/>
    <lineage>
        <taxon>Bacteria</taxon>
        <taxon>Pseudomonadati</taxon>
        <taxon>Bacteroidota</taxon>
        <taxon>Cytophagia</taxon>
        <taxon>Cytophagales</taxon>
        <taxon>Hymenobacteraceae</taxon>
        <taxon>Adhaeribacter</taxon>
    </lineage>
</organism>
<dbReference type="Proteomes" id="UP000323426">
    <property type="component" value="Unassembled WGS sequence"/>
</dbReference>
<dbReference type="RefSeq" id="WP_150092738.1">
    <property type="nucleotide sequence ID" value="NZ_VWSF01000030.1"/>
</dbReference>
<keyword evidence="7" id="KW-1185">Reference proteome</keyword>
<dbReference type="InterPro" id="IPR036388">
    <property type="entry name" value="WH-like_DNA-bd_sf"/>
</dbReference>
<evidence type="ECO:0000313" key="6">
    <source>
        <dbReference type="EMBL" id="KAA5539803.1"/>
    </source>
</evidence>
<evidence type="ECO:0000259" key="4">
    <source>
        <dbReference type="PROSITE" id="PS50043"/>
    </source>
</evidence>
<dbReference type="Gene3D" id="1.10.10.10">
    <property type="entry name" value="Winged helix-like DNA-binding domain superfamily/Winged helix DNA-binding domain"/>
    <property type="match status" value="1"/>
</dbReference>
<dbReference type="InterPro" id="IPR035965">
    <property type="entry name" value="PAS-like_dom_sf"/>
</dbReference>
<dbReference type="SUPFAM" id="SSF46894">
    <property type="entry name" value="C-terminal effector domain of the bipartite response regulators"/>
    <property type="match status" value="1"/>
</dbReference>
<evidence type="ECO:0000259" key="5">
    <source>
        <dbReference type="PROSITE" id="PS50112"/>
    </source>
</evidence>
<feature type="domain" description="PAS" evidence="5">
    <location>
        <begin position="22"/>
        <end position="96"/>
    </location>
</feature>
<dbReference type="PANTHER" id="PTHR44688">
    <property type="entry name" value="DNA-BINDING TRANSCRIPTIONAL ACTIVATOR DEVR_DOSR"/>
    <property type="match status" value="1"/>
</dbReference>
<proteinExistence type="predicted"/>
<dbReference type="InterPro" id="IPR000014">
    <property type="entry name" value="PAS"/>
</dbReference>
<dbReference type="SUPFAM" id="SSF55785">
    <property type="entry name" value="PYP-like sensor domain (PAS domain)"/>
    <property type="match status" value="1"/>
</dbReference>
<dbReference type="PANTHER" id="PTHR44688:SF16">
    <property type="entry name" value="DNA-BINDING TRANSCRIPTIONAL ACTIVATOR DEVR_DOSR"/>
    <property type="match status" value="1"/>
</dbReference>
<evidence type="ECO:0000256" key="2">
    <source>
        <dbReference type="ARBA" id="ARBA00023125"/>
    </source>
</evidence>
<accession>A0A5M6CXH5</accession>
<comment type="caution">
    <text evidence="6">The sequence shown here is derived from an EMBL/GenBank/DDBJ whole genome shotgun (WGS) entry which is preliminary data.</text>
</comment>
<evidence type="ECO:0000256" key="1">
    <source>
        <dbReference type="ARBA" id="ARBA00023015"/>
    </source>
</evidence>
<dbReference type="InterPro" id="IPR000792">
    <property type="entry name" value="Tscrpt_reg_LuxR_C"/>
</dbReference>
<name>A0A5M6CXH5_9BACT</name>
<keyword evidence="3" id="KW-0804">Transcription</keyword>
<dbReference type="Pfam" id="PF00196">
    <property type="entry name" value="GerE"/>
    <property type="match status" value="1"/>
</dbReference>
<gene>
    <name evidence="6" type="ORF">F0145_23750</name>
</gene>
<dbReference type="GO" id="GO:0006355">
    <property type="term" value="P:regulation of DNA-templated transcription"/>
    <property type="evidence" value="ECO:0007669"/>
    <property type="project" value="InterPro"/>
</dbReference>
<reference evidence="6 7" key="1">
    <citation type="submission" date="2019-09" db="EMBL/GenBank/DDBJ databases">
        <title>Genome sequence and assembly of Adhaeribacter sp.</title>
        <authorList>
            <person name="Chhetri G."/>
        </authorList>
    </citation>
    <scope>NUCLEOTIDE SEQUENCE [LARGE SCALE GENOMIC DNA]</scope>
    <source>
        <strain evidence="6 7">DK36</strain>
    </source>
</reference>
<dbReference type="PRINTS" id="PR00038">
    <property type="entry name" value="HTHLUXR"/>
</dbReference>
<keyword evidence="2" id="KW-0238">DNA-binding</keyword>
<keyword evidence="1" id="KW-0805">Transcription regulation</keyword>
<protein>
    <submittedName>
        <fullName evidence="6">Helix-turn-helix transcriptional regulator</fullName>
    </submittedName>
</protein>
<evidence type="ECO:0000313" key="7">
    <source>
        <dbReference type="Proteomes" id="UP000323426"/>
    </source>
</evidence>
<evidence type="ECO:0000256" key="3">
    <source>
        <dbReference type="ARBA" id="ARBA00023163"/>
    </source>
</evidence>
<dbReference type="InterPro" id="IPR016032">
    <property type="entry name" value="Sig_transdc_resp-reg_C-effctor"/>
</dbReference>
<sequence>MRSTDSDQNNITITLQQKIQNKITEIAAVADDLPGVIIIHDIRSLSVVYMSPRGTSTLGVSLEEVIALGPDYHKAFFNPEESQEYVPQIIEFLQRNNNAESLSLLQQVKGPHQTNWTWYASTMKILLWNKADEPVLTITIAIPIDTKHHISAKVGRLLDENNFLRKHFHLFSQLSKREQQVLKLLALGKSATEIADALFIATATAETHRRNIRQKLNAESAYELSQYARAFNLI</sequence>
<dbReference type="CDD" id="cd06170">
    <property type="entry name" value="LuxR_C_like"/>
    <property type="match status" value="1"/>
</dbReference>
<dbReference type="GO" id="GO:0003677">
    <property type="term" value="F:DNA binding"/>
    <property type="evidence" value="ECO:0007669"/>
    <property type="project" value="UniProtKB-KW"/>
</dbReference>
<dbReference type="SMART" id="SM00421">
    <property type="entry name" value="HTH_LUXR"/>
    <property type="match status" value="1"/>
</dbReference>
<dbReference type="EMBL" id="VWSF01000030">
    <property type="protein sequence ID" value="KAA5539803.1"/>
    <property type="molecule type" value="Genomic_DNA"/>
</dbReference>
<feature type="domain" description="HTH luxR-type" evidence="4">
    <location>
        <begin position="167"/>
        <end position="232"/>
    </location>
</feature>
<dbReference type="PROSITE" id="PS50112">
    <property type="entry name" value="PAS"/>
    <property type="match status" value="1"/>
</dbReference>